<accession>A0ABN2TR27</accession>
<dbReference type="Gene3D" id="3.40.50.1010">
    <property type="entry name" value="5'-nuclease"/>
    <property type="match status" value="1"/>
</dbReference>
<dbReference type="InterPro" id="IPR002716">
    <property type="entry name" value="PIN_dom"/>
</dbReference>
<dbReference type="SUPFAM" id="SSF88723">
    <property type="entry name" value="PIN domain-like"/>
    <property type="match status" value="1"/>
</dbReference>
<dbReference type="Pfam" id="PF01850">
    <property type="entry name" value="PIN"/>
    <property type="match status" value="1"/>
</dbReference>
<dbReference type="InterPro" id="IPR029060">
    <property type="entry name" value="PIN-like_dom_sf"/>
</dbReference>
<name>A0ABN2TR27_9MICO</name>
<comment type="caution">
    <text evidence="6">The sequence shown here is derived from an EMBL/GenBank/DDBJ whole genome shotgun (WGS) entry which is preliminary data.</text>
</comment>
<keyword evidence="4" id="KW-0460">Magnesium</keyword>
<evidence type="ECO:0000313" key="6">
    <source>
        <dbReference type="EMBL" id="GAA2018169.1"/>
    </source>
</evidence>
<keyword evidence="2" id="KW-0479">Metal-binding</keyword>
<dbReference type="EMBL" id="BAAANB010000001">
    <property type="protein sequence ID" value="GAA2018169.1"/>
    <property type="molecule type" value="Genomic_DNA"/>
</dbReference>
<dbReference type="Proteomes" id="UP001501285">
    <property type="component" value="Unassembled WGS sequence"/>
</dbReference>
<evidence type="ECO:0000256" key="4">
    <source>
        <dbReference type="ARBA" id="ARBA00022842"/>
    </source>
</evidence>
<evidence type="ECO:0000259" key="5">
    <source>
        <dbReference type="Pfam" id="PF01850"/>
    </source>
</evidence>
<feature type="domain" description="PIN" evidence="5">
    <location>
        <begin position="11"/>
        <end position="130"/>
    </location>
</feature>
<evidence type="ECO:0000256" key="1">
    <source>
        <dbReference type="ARBA" id="ARBA00022722"/>
    </source>
</evidence>
<evidence type="ECO:0000256" key="3">
    <source>
        <dbReference type="ARBA" id="ARBA00022801"/>
    </source>
</evidence>
<keyword evidence="7" id="KW-1185">Reference proteome</keyword>
<keyword evidence="1" id="KW-0540">Nuclease</keyword>
<dbReference type="RefSeq" id="WP_343986262.1">
    <property type="nucleotide sequence ID" value="NZ_BAAANB010000001.1"/>
</dbReference>
<keyword evidence="3" id="KW-0378">Hydrolase</keyword>
<evidence type="ECO:0000313" key="7">
    <source>
        <dbReference type="Proteomes" id="UP001501285"/>
    </source>
</evidence>
<evidence type="ECO:0000256" key="2">
    <source>
        <dbReference type="ARBA" id="ARBA00022723"/>
    </source>
</evidence>
<proteinExistence type="predicted"/>
<sequence>MAKPKEVERALLDASALIGYLKGEPAFGCLRSLMEAVDRGEVTLVESTAILAEVTPGHKRDTAAHATARQKVRALLESPATELVDVSAPVARKAGELRVAHGMTTWDAVHLATGILARVDVIIVVDGKFPHGDYEGVRVTGPFDVYEGMLPIEM</sequence>
<gene>
    <name evidence="6" type="ORF">GCM10009740_02350</name>
</gene>
<protein>
    <recommendedName>
        <fullName evidence="5">PIN domain-containing protein</fullName>
    </recommendedName>
</protein>
<reference evidence="6 7" key="1">
    <citation type="journal article" date="2019" name="Int. J. Syst. Evol. Microbiol.">
        <title>The Global Catalogue of Microorganisms (GCM) 10K type strain sequencing project: providing services to taxonomists for standard genome sequencing and annotation.</title>
        <authorList>
            <consortium name="The Broad Institute Genomics Platform"/>
            <consortium name="The Broad Institute Genome Sequencing Center for Infectious Disease"/>
            <person name="Wu L."/>
            <person name="Ma J."/>
        </authorList>
    </citation>
    <scope>NUCLEOTIDE SEQUENCE [LARGE SCALE GENOMIC DNA]</scope>
    <source>
        <strain evidence="6 7">JCM 14283</strain>
    </source>
</reference>
<organism evidence="6 7">
    <name type="scientific">Terrabacter terrae</name>
    <dbReference type="NCBI Taxonomy" id="318434"/>
    <lineage>
        <taxon>Bacteria</taxon>
        <taxon>Bacillati</taxon>
        <taxon>Actinomycetota</taxon>
        <taxon>Actinomycetes</taxon>
        <taxon>Micrococcales</taxon>
        <taxon>Intrasporangiaceae</taxon>
        <taxon>Terrabacter</taxon>
    </lineage>
</organism>